<sequence>MAVRKSNKQTQSAALKQIIRRCSSFGRNSDTSDLPNDVPRGHFAVYVGDNRSRYIVPISWLNHVEFQGLLERAAEEFGFNHDMGLTIPCQEEDFLYVMSIIQ</sequence>
<dbReference type="EMBL" id="CP093347">
    <property type="protein sequence ID" value="WOG99637.1"/>
    <property type="molecule type" value="Genomic_DNA"/>
</dbReference>
<dbReference type="Gramene" id="KZM93370">
    <property type="protein sequence ID" value="KZM93370"/>
    <property type="gene ID" value="DCAR_016615"/>
</dbReference>
<gene>
    <name evidence="2" type="ORF">DCAR_016615</name>
    <name evidence="3" type="ORF">DCAR_0518990</name>
</gene>
<evidence type="ECO:0000313" key="3">
    <source>
        <dbReference type="EMBL" id="WOG99637.1"/>
    </source>
</evidence>
<dbReference type="EMBL" id="LNRQ01000005">
    <property type="protein sequence ID" value="KZM93370.1"/>
    <property type="molecule type" value="Genomic_DNA"/>
</dbReference>
<accession>A0A162A0S8</accession>
<keyword evidence="4" id="KW-1185">Reference proteome</keyword>
<organism evidence="2">
    <name type="scientific">Daucus carota subsp. sativus</name>
    <name type="common">Carrot</name>
    <dbReference type="NCBI Taxonomy" id="79200"/>
    <lineage>
        <taxon>Eukaryota</taxon>
        <taxon>Viridiplantae</taxon>
        <taxon>Streptophyta</taxon>
        <taxon>Embryophyta</taxon>
        <taxon>Tracheophyta</taxon>
        <taxon>Spermatophyta</taxon>
        <taxon>Magnoliopsida</taxon>
        <taxon>eudicotyledons</taxon>
        <taxon>Gunneridae</taxon>
        <taxon>Pentapetalae</taxon>
        <taxon>asterids</taxon>
        <taxon>campanulids</taxon>
        <taxon>Apiales</taxon>
        <taxon>Apiaceae</taxon>
        <taxon>Apioideae</taxon>
        <taxon>Scandiceae</taxon>
        <taxon>Daucinae</taxon>
        <taxon>Daucus</taxon>
        <taxon>Daucus sect. Daucus</taxon>
    </lineage>
</organism>
<name>A0A162A0S8_DAUCS</name>
<dbReference type="Proteomes" id="UP000077755">
    <property type="component" value="Chromosome 5"/>
</dbReference>
<reference evidence="3" key="2">
    <citation type="submission" date="2022-03" db="EMBL/GenBank/DDBJ databases">
        <title>Draft title - Genomic analysis of global carrot germplasm unveils the trajectory of domestication and the origin of high carotenoid orange carrot.</title>
        <authorList>
            <person name="Iorizzo M."/>
            <person name="Ellison S."/>
            <person name="Senalik D."/>
            <person name="Macko-Podgorni A."/>
            <person name="Grzebelus D."/>
            <person name="Bostan H."/>
            <person name="Rolling W."/>
            <person name="Curaba J."/>
            <person name="Simon P."/>
        </authorList>
    </citation>
    <scope>NUCLEOTIDE SEQUENCE</scope>
    <source>
        <tissue evidence="3">Leaf</tissue>
    </source>
</reference>
<evidence type="ECO:0000256" key="1">
    <source>
        <dbReference type="ARBA" id="ARBA00006974"/>
    </source>
</evidence>
<dbReference type="PANTHER" id="PTHR31374">
    <property type="entry name" value="AUXIN-INDUCED PROTEIN-LIKE-RELATED"/>
    <property type="match status" value="1"/>
</dbReference>
<dbReference type="AlphaFoldDB" id="A0A162A0S8"/>
<evidence type="ECO:0000313" key="2">
    <source>
        <dbReference type="EMBL" id="KZM93370.1"/>
    </source>
</evidence>
<dbReference type="Pfam" id="PF02519">
    <property type="entry name" value="Auxin_inducible"/>
    <property type="match status" value="1"/>
</dbReference>
<dbReference type="OrthoDB" id="1841988at2759"/>
<protein>
    <submittedName>
        <fullName evidence="2">Uncharacterized protein</fullName>
    </submittedName>
</protein>
<dbReference type="OMA" id="PCERVAF"/>
<dbReference type="GO" id="GO:0009733">
    <property type="term" value="P:response to auxin"/>
    <property type="evidence" value="ECO:0007669"/>
    <property type="project" value="InterPro"/>
</dbReference>
<comment type="similarity">
    <text evidence="1">Belongs to the ARG7 family.</text>
</comment>
<evidence type="ECO:0000313" key="4">
    <source>
        <dbReference type="Proteomes" id="UP000077755"/>
    </source>
</evidence>
<dbReference type="InterPro" id="IPR003676">
    <property type="entry name" value="SAUR_fam"/>
</dbReference>
<dbReference type="PANTHER" id="PTHR31374:SF405">
    <property type="entry name" value="OS06G0137400 PROTEIN"/>
    <property type="match status" value="1"/>
</dbReference>
<reference evidence="2" key="1">
    <citation type="journal article" date="2016" name="Nat. Genet.">
        <title>A high-quality carrot genome assembly provides new insights into carotenoid accumulation and asterid genome evolution.</title>
        <authorList>
            <person name="Iorizzo M."/>
            <person name="Ellison S."/>
            <person name="Senalik D."/>
            <person name="Zeng P."/>
            <person name="Satapoomin P."/>
            <person name="Huang J."/>
            <person name="Bowman M."/>
            <person name="Iovene M."/>
            <person name="Sanseverino W."/>
            <person name="Cavagnaro P."/>
            <person name="Yildiz M."/>
            <person name="Macko-Podgorni A."/>
            <person name="Moranska E."/>
            <person name="Grzebelus E."/>
            <person name="Grzebelus D."/>
            <person name="Ashrafi H."/>
            <person name="Zheng Z."/>
            <person name="Cheng S."/>
            <person name="Spooner D."/>
            <person name="Van Deynze A."/>
            <person name="Simon P."/>
        </authorList>
    </citation>
    <scope>NUCLEOTIDE SEQUENCE [LARGE SCALE GENOMIC DNA]</scope>
    <source>
        <tissue evidence="2">Leaf</tissue>
    </source>
</reference>
<dbReference type="STRING" id="79200.A0A162A0S8"/>
<dbReference type="KEGG" id="dcr:108222320"/>
<proteinExistence type="inferred from homology"/>